<dbReference type="EC" id="5.6.2.1" evidence="3"/>
<proteinExistence type="inferred from homology"/>
<evidence type="ECO:0000256" key="12">
    <source>
        <dbReference type="ARBA" id="ARBA00032877"/>
    </source>
</evidence>
<evidence type="ECO:0000256" key="7">
    <source>
        <dbReference type="ARBA" id="ARBA00023125"/>
    </source>
</evidence>
<gene>
    <name evidence="15" type="ORF">ACFFHT_08865</name>
</gene>
<evidence type="ECO:0000256" key="11">
    <source>
        <dbReference type="ARBA" id="ARBA00032235"/>
    </source>
</evidence>
<dbReference type="InterPro" id="IPR003602">
    <property type="entry name" value="Topo_IA_DNA-bd_dom"/>
</dbReference>
<reference evidence="15 16" key="1">
    <citation type="submission" date="2024-09" db="EMBL/GenBank/DDBJ databases">
        <authorList>
            <person name="Sun Q."/>
            <person name="Mori K."/>
        </authorList>
    </citation>
    <scope>NUCLEOTIDE SEQUENCE [LARGE SCALE GENOMIC DNA]</scope>
    <source>
        <strain evidence="15 16">CCM 7538</strain>
    </source>
</reference>
<organism evidence="15 16">
    <name type="scientific">Gallibacterium melopsittaci</name>
    <dbReference type="NCBI Taxonomy" id="516063"/>
    <lineage>
        <taxon>Bacteria</taxon>
        <taxon>Pseudomonadati</taxon>
        <taxon>Pseudomonadota</taxon>
        <taxon>Gammaproteobacteria</taxon>
        <taxon>Pasteurellales</taxon>
        <taxon>Pasteurellaceae</taxon>
        <taxon>Gallibacterium</taxon>
    </lineage>
</organism>
<dbReference type="RefSeq" id="WP_382375420.1">
    <property type="nucleotide sequence ID" value="NZ_JBHLWA010000040.1"/>
</dbReference>
<dbReference type="InterPro" id="IPR023405">
    <property type="entry name" value="Topo_IA_core_domain"/>
</dbReference>
<dbReference type="Gene3D" id="1.10.460.10">
    <property type="entry name" value="Topoisomerase I, domain 2"/>
    <property type="match status" value="1"/>
</dbReference>
<dbReference type="Gene3D" id="1.10.290.10">
    <property type="entry name" value="Topoisomerase I, domain 4"/>
    <property type="match status" value="1"/>
</dbReference>
<dbReference type="SUPFAM" id="SSF56712">
    <property type="entry name" value="Prokaryotic type I DNA topoisomerase"/>
    <property type="match status" value="1"/>
</dbReference>
<dbReference type="InterPro" id="IPR013497">
    <property type="entry name" value="Topo_IA_cen"/>
</dbReference>
<dbReference type="EMBL" id="JBHLWA010000040">
    <property type="protein sequence ID" value="MFC0323658.1"/>
    <property type="molecule type" value="Genomic_DNA"/>
</dbReference>
<dbReference type="PROSITE" id="PS52039">
    <property type="entry name" value="TOPO_IA_2"/>
    <property type="match status" value="1"/>
</dbReference>
<dbReference type="Pfam" id="PF01131">
    <property type="entry name" value="Topoisom_bac"/>
    <property type="match status" value="1"/>
</dbReference>
<sequence length="605" mass="68310">MTTLYLCEKPSQGRDIAKFLGATQRGDGYLSNHDKSLVVTWCVGHLVEQAEPHEYDETYKIWDFNALPIIPSKWLMKVKKETAKQYKIVMGLIKKAQLIVISTDPDREGEVIARELLDMSNYKGVIQRLWLSALDDGSIRKALSSLKSDADTKSLYFAGLARSRADWLVGMNLTRLFTLIAQKQGYKGVMSVGRVQSPTLAIVVQRDREIANFIPKPFWQVKVDLVNKQNQMFAAFWQAPESNCDDEGRCIDMAAINQVMSGLNVSSTMIVGKIETKPKSESSPLAFDLGTLQQTCSKLFGMGAAQVLKIAQSLYETHKATTYPRTDCGYLPESMIAEIPIVIKSLMISDPGIEQIISTLDLTLRSRIWNDSKITAHHGIIPTTQKVDLSKMDDNELKVYQLIRQHYLAQFLPLYKEENTVATLEHSGHQFVAKGKRIIQLGWKTLFTHDKADDEEKQILPILNEKDSCQIKDAQVLTLKTTAPKRYTEGTLIAAMKNAARFVQDERLKQRLRETEGLGTEATRADVIENLLKRGYLKKEKNNIVSTESGSALIDILPDIIKDPGMTALWEQALNDIANNKMSLNDFMYSQSQFIQQIIKKYSFQ</sequence>
<comment type="catalytic activity">
    <reaction evidence="1">
        <text>ATP-independent breakage of single-stranded DNA, followed by passage and rejoining.</text>
        <dbReference type="EC" id="5.6.2.1"/>
    </reaction>
</comment>
<dbReference type="PROSITE" id="PS50880">
    <property type="entry name" value="TOPRIM"/>
    <property type="match status" value="1"/>
</dbReference>
<dbReference type="InterPro" id="IPR013825">
    <property type="entry name" value="Topo_IA_cen_sub2"/>
</dbReference>
<keyword evidence="8 15" id="KW-0413">Isomerase</keyword>
<dbReference type="InterPro" id="IPR023406">
    <property type="entry name" value="Topo_IA_AS"/>
</dbReference>
<dbReference type="InterPro" id="IPR013826">
    <property type="entry name" value="Topo_IA_cen_sub3"/>
</dbReference>
<dbReference type="InterPro" id="IPR000380">
    <property type="entry name" value="Topo_IA"/>
</dbReference>
<dbReference type="SMART" id="SM00493">
    <property type="entry name" value="TOPRIM"/>
    <property type="match status" value="1"/>
</dbReference>
<dbReference type="InterPro" id="IPR034144">
    <property type="entry name" value="TOPRIM_TopoIII"/>
</dbReference>
<keyword evidence="5" id="KW-0460">Magnesium</keyword>
<keyword evidence="16" id="KW-1185">Reference proteome</keyword>
<dbReference type="PRINTS" id="PR00417">
    <property type="entry name" value="PRTPISMRASEI"/>
</dbReference>
<feature type="domain" description="Topo IA-type catalytic" evidence="14">
    <location>
        <begin position="152"/>
        <end position="599"/>
    </location>
</feature>
<evidence type="ECO:0000256" key="9">
    <source>
        <dbReference type="ARBA" id="ARBA00030003"/>
    </source>
</evidence>
<accession>A0ABV6HXQ1</accession>
<dbReference type="NCBIfam" id="NF005829">
    <property type="entry name" value="PRK07726.1"/>
    <property type="match status" value="1"/>
</dbReference>
<keyword evidence="7" id="KW-0238">DNA-binding</keyword>
<evidence type="ECO:0000256" key="10">
    <source>
        <dbReference type="ARBA" id="ARBA00031985"/>
    </source>
</evidence>
<dbReference type="PROSITE" id="PS00396">
    <property type="entry name" value="TOPO_IA_1"/>
    <property type="match status" value="1"/>
</dbReference>
<feature type="domain" description="Toprim" evidence="13">
    <location>
        <begin position="2"/>
        <end position="135"/>
    </location>
</feature>
<dbReference type="InterPro" id="IPR006171">
    <property type="entry name" value="TOPRIM_dom"/>
</dbReference>
<dbReference type="SMART" id="SM00436">
    <property type="entry name" value="TOP1Bc"/>
    <property type="match status" value="1"/>
</dbReference>
<dbReference type="NCBIfam" id="TIGR01056">
    <property type="entry name" value="topB"/>
    <property type="match status" value="1"/>
</dbReference>
<dbReference type="PANTHER" id="PTHR11390">
    <property type="entry name" value="PROKARYOTIC DNA TOPOISOMERASE"/>
    <property type="match status" value="1"/>
</dbReference>
<evidence type="ECO:0000256" key="1">
    <source>
        <dbReference type="ARBA" id="ARBA00000213"/>
    </source>
</evidence>
<dbReference type="SMART" id="SM00437">
    <property type="entry name" value="TOP1Ac"/>
    <property type="match status" value="1"/>
</dbReference>
<dbReference type="Proteomes" id="UP001589769">
    <property type="component" value="Unassembled WGS sequence"/>
</dbReference>
<dbReference type="Gene3D" id="3.40.50.140">
    <property type="match status" value="1"/>
</dbReference>
<evidence type="ECO:0000256" key="3">
    <source>
        <dbReference type="ARBA" id="ARBA00012891"/>
    </source>
</evidence>
<dbReference type="InterPro" id="IPR013824">
    <property type="entry name" value="Topo_IA_cen_sub1"/>
</dbReference>
<dbReference type="PANTHER" id="PTHR11390:SF21">
    <property type="entry name" value="DNA TOPOISOMERASE 3-ALPHA"/>
    <property type="match status" value="1"/>
</dbReference>
<dbReference type="CDD" id="cd03362">
    <property type="entry name" value="TOPRIM_TopoIA_TopoIII"/>
    <property type="match status" value="1"/>
</dbReference>
<evidence type="ECO:0000259" key="13">
    <source>
        <dbReference type="PROSITE" id="PS50880"/>
    </source>
</evidence>
<comment type="similarity">
    <text evidence="2">Belongs to the type IA topoisomerase family.</text>
</comment>
<comment type="caution">
    <text evidence="15">The sequence shown here is derived from an EMBL/GenBank/DDBJ whole genome shotgun (WGS) entry which is preliminary data.</text>
</comment>
<protein>
    <recommendedName>
        <fullName evidence="3">DNA topoisomerase</fullName>
        <ecNumber evidence="3">5.6.2.1</ecNumber>
    </recommendedName>
    <alternativeName>
        <fullName evidence="12">Omega-protein</fullName>
    </alternativeName>
    <alternativeName>
        <fullName evidence="11">Relaxing enzyme</fullName>
    </alternativeName>
    <alternativeName>
        <fullName evidence="9">Swivelase</fullName>
    </alternativeName>
    <alternativeName>
        <fullName evidence="10">Untwisting enzyme</fullName>
    </alternativeName>
</protein>
<keyword evidence="4" id="KW-0479">Metal-binding</keyword>
<evidence type="ECO:0000256" key="4">
    <source>
        <dbReference type="ARBA" id="ARBA00022723"/>
    </source>
</evidence>
<evidence type="ECO:0000256" key="6">
    <source>
        <dbReference type="ARBA" id="ARBA00023029"/>
    </source>
</evidence>
<dbReference type="CDD" id="cd00186">
    <property type="entry name" value="TOP1Ac"/>
    <property type="match status" value="1"/>
</dbReference>
<evidence type="ECO:0000259" key="14">
    <source>
        <dbReference type="PROSITE" id="PS52039"/>
    </source>
</evidence>
<evidence type="ECO:0000313" key="15">
    <source>
        <dbReference type="EMBL" id="MFC0323658.1"/>
    </source>
</evidence>
<dbReference type="Gene3D" id="2.70.20.10">
    <property type="entry name" value="Topoisomerase I, domain 3"/>
    <property type="match status" value="1"/>
</dbReference>
<dbReference type="GO" id="GO:0003917">
    <property type="term" value="F:DNA topoisomerase type I (single strand cut, ATP-independent) activity"/>
    <property type="evidence" value="ECO:0007669"/>
    <property type="project" value="UniProtKB-EC"/>
</dbReference>
<dbReference type="Pfam" id="PF01751">
    <property type="entry name" value="Toprim"/>
    <property type="match status" value="1"/>
</dbReference>
<keyword evidence="6" id="KW-0799">Topoisomerase</keyword>
<evidence type="ECO:0000256" key="5">
    <source>
        <dbReference type="ARBA" id="ARBA00022842"/>
    </source>
</evidence>
<dbReference type="InterPro" id="IPR003601">
    <property type="entry name" value="Topo_IA_2"/>
</dbReference>
<name>A0ABV6HXQ1_9PAST</name>
<dbReference type="InterPro" id="IPR005738">
    <property type="entry name" value="TopoIII"/>
</dbReference>
<evidence type="ECO:0000256" key="8">
    <source>
        <dbReference type="ARBA" id="ARBA00023235"/>
    </source>
</evidence>
<evidence type="ECO:0000256" key="2">
    <source>
        <dbReference type="ARBA" id="ARBA00009446"/>
    </source>
</evidence>
<evidence type="ECO:0000313" key="16">
    <source>
        <dbReference type="Proteomes" id="UP001589769"/>
    </source>
</evidence>